<name>A0A1I6VJ65_9ACTN</name>
<evidence type="ECO:0000313" key="2">
    <source>
        <dbReference type="EMBL" id="SFT13687.1"/>
    </source>
</evidence>
<organism evidence="2 3">
    <name type="scientific">Streptomyces harbinensis</name>
    <dbReference type="NCBI Taxonomy" id="1176198"/>
    <lineage>
        <taxon>Bacteria</taxon>
        <taxon>Bacillati</taxon>
        <taxon>Actinomycetota</taxon>
        <taxon>Actinomycetes</taxon>
        <taxon>Kitasatosporales</taxon>
        <taxon>Streptomycetaceae</taxon>
        <taxon>Streptomyces</taxon>
    </lineage>
</organism>
<keyword evidence="3" id="KW-1185">Reference proteome</keyword>
<dbReference type="Gene3D" id="3.30.450.30">
    <property type="entry name" value="Dynein light chain 2a, cytoplasmic"/>
    <property type="match status" value="1"/>
</dbReference>
<dbReference type="EMBL" id="FPAB01000008">
    <property type="protein sequence ID" value="SFT13687.1"/>
    <property type="molecule type" value="Genomic_DNA"/>
</dbReference>
<gene>
    <name evidence="2" type="ORF">SAMN05444716_108156</name>
</gene>
<dbReference type="PANTHER" id="PTHR36222">
    <property type="entry name" value="SERINE PROTEASE INHIBITOR RV3364C"/>
    <property type="match status" value="1"/>
</dbReference>
<dbReference type="SUPFAM" id="SSF103196">
    <property type="entry name" value="Roadblock/LC7 domain"/>
    <property type="match status" value="1"/>
</dbReference>
<evidence type="ECO:0000259" key="1">
    <source>
        <dbReference type="SMART" id="SM00960"/>
    </source>
</evidence>
<dbReference type="InterPro" id="IPR004942">
    <property type="entry name" value="Roadblock/LAMTOR2_dom"/>
</dbReference>
<proteinExistence type="predicted"/>
<reference evidence="3" key="1">
    <citation type="submission" date="2016-10" db="EMBL/GenBank/DDBJ databases">
        <authorList>
            <person name="Varghese N."/>
            <person name="Submissions S."/>
        </authorList>
    </citation>
    <scope>NUCLEOTIDE SEQUENCE [LARGE SCALE GENOMIC DNA]</scope>
    <source>
        <strain evidence="3">CGMCC 4.7047</strain>
    </source>
</reference>
<sequence length="130" mass="13695">MALSTTLDWMLDDLVKRLPRVRHVLLLSSDGLVTSVSQGLKRNSAEHLAAVASGLHALAKGVGEHFRSGGVRQTMIEFDDGVLLVTAAGDGSCLCVLAGSDADIGQVGYEMTLLVNKVGEHMGLPARETP</sequence>
<dbReference type="InterPro" id="IPR053141">
    <property type="entry name" value="Mycobact_SerProt_Inhib_Rv3364c"/>
</dbReference>
<protein>
    <submittedName>
        <fullName evidence="2">Predicted regulator of Ras-like GTPase activity, Roadblock/LC7/MglB family</fullName>
    </submittedName>
</protein>
<dbReference type="Proteomes" id="UP000198873">
    <property type="component" value="Unassembled WGS sequence"/>
</dbReference>
<dbReference type="STRING" id="1176198.SAMN05444716_108156"/>
<evidence type="ECO:0000313" key="3">
    <source>
        <dbReference type="Proteomes" id="UP000198873"/>
    </source>
</evidence>
<dbReference type="AlphaFoldDB" id="A0A1I6VJ65"/>
<dbReference type="SMART" id="SM00960">
    <property type="entry name" value="Robl_LC7"/>
    <property type="match status" value="1"/>
</dbReference>
<feature type="domain" description="Roadblock/LAMTOR2" evidence="1">
    <location>
        <begin position="8"/>
        <end position="98"/>
    </location>
</feature>
<dbReference type="PANTHER" id="PTHR36222:SF1">
    <property type="entry name" value="SERINE PROTEASE INHIBITOR RV3364C"/>
    <property type="match status" value="1"/>
</dbReference>
<dbReference type="Pfam" id="PF03259">
    <property type="entry name" value="Robl_LC7"/>
    <property type="match status" value="1"/>
</dbReference>
<dbReference type="RefSeq" id="WP_019434502.1">
    <property type="nucleotide sequence ID" value="NZ_CP054938.1"/>
</dbReference>
<accession>A0A1I6VJ65</accession>